<keyword evidence="1" id="KW-0175">Coiled coil</keyword>
<dbReference type="EMBL" id="CAJNOE010000556">
    <property type="protein sequence ID" value="CAF1269116.1"/>
    <property type="molecule type" value="Genomic_DNA"/>
</dbReference>
<organism evidence="3 5">
    <name type="scientific">Adineta steineri</name>
    <dbReference type="NCBI Taxonomy" id="433720"/>
    <lineage>
        <taxon>Eukaryota</taxon>
        <taxon>Metazoa</taxon>
        <taxon>Spiralia</taxon>
        <taxon>Gnathifera</taxon>
        <taxon>Rotifera</taxon>
        <taxon>Eurotatoria</taxon>
        <taxon>Bdelloidea</taxon>
        <taxon>Adinetida</taxon>
        <taxon>Adinetidae</taxon>
        <taxon>Adineta</taxon>
    </lineage>
</organism>
<comment type="caution">
    <text evidence="3">The sequence shown here is derived from an EMBL/GenBank/DDBJ whole genome shotgun (WGS) entry which is preliminary data.</text>
</comment>
<reference evidence="3" key="1">
    <citation type="submission" date="2021-02" db="EMBL/GenBank/DDBJ databases">
        <authorList>
            <person name="Nowell W R."/>
        </authorList>
    </citation>
    <scope>NUCLEOTIDE SEQUENCE</scope>
</reference>
<gene>
    <name evidence="3" type="ORF">IZO911_LOCUS32324</name>
    <name evidence="4" type="ORF">KXQ929_LOCUS26468</name>
</gene>
<dbReference type="InterPro" id="IPR052279">
    <property type="entry name" value="EngB_GTPase"/>
</dbReference>
<proteinExistence type="predicted"/>
<dbReference type="AlphaFoldDB" id="A0A815BFS9"/>
<dbReference type="GO" id="GO:0005525">
    <property type="term" value="F:GTP binding"/>
    <property type="evidence" value="ECO:0007669"/>
    <property type="project" value="InterPro"/>
</dbReference>
<dbReference type="PANTHER" id="PTHR46498:SF1">
    <property type="entry name" value="GTP-BINDING PROTEIN 8"/>
    <property type="match status" value="1"/>
</dbReference>
<dbReference type="Proteomes" id="UP000663860">
    <property type="component" value="Unassembled WGS sequence"/>
</dbReference>
<accession>A0A815BFS9</accession>
<dbReference type="InterPro" id="IPR006073">
    <property type="entry name" value="GTP-bd"/>
</dbReference>
<dbReference type="InterPro" id="IPR027417">
    <property type="entry name" value="P-loop_NTPase"/>
</dbReference>
<dbReference type="Proteomes" id="UP000663868">
    <property type="component" value="Unassembled WGS sequence"/>
</dbReference>
<dbReference type="GO" id="GO:0005739">
    <property type="term" value="C:mitochondrion"/>
    <property type="evidence" value="ECO:0007669"/>
    <property type="project" value="TreeGrafter"/>
</dbReference>
<dbReference type="SUPFAM" id="SSF52540">
    <property type="entry name" value="P-loop containing nucleoside triphosphate hydrolases"/>
    <property type="match status" value="1"/>
</dbReference>
<dbReference type="CDD" id="cd00882">
    <property type="entry name" value="Ras_like_GTPase"/>
    <property type="match status" value="1"/>
</dbReference>
<sequence>MFILIGHCKTVVQEVPDPAIQQQLEATLAEKDQNNAETLKKIAELQAQLEAEKSKPQETKIEYVADPGLRQKLDAVIEENDRMQAENKQQIDKYVAELEAQKLDDWDKIKANENRVFDALVNLASKTHPMNLQGNNIGFFGQTSTGKSTMINKLLNTEVAETGRGETTTVIHSYEGNNYCLFDMPGKNDEVSYFSMEYISFWKGLKSIVVLIENTTKEMTSVIELLDAIGIHYDLVVNKFDLVKSDECEQFKQQIETEKAQLKCANSKVFFVSAEQPQQFPDWLELVNYLTSK</sequence>
<dbReference type="Gene3D" id="3.40.50.300">
    <property type="entry name" value="P-loop containing nucleotide triphosphate hydrolases"/>
    <property type="match status" value="1"/>
</dbReference>
<feature type="coiled-coil region" evidence="1">
    <location>
        <begin position="21"/>
        <end position="93"/>
    </location>
</feature>
<protein>
    <recommendedName>
        <fullName evidence="2">G domain-containing protein</fullName>
    </recommendedName>
</protein>
<evidence type="ECO:0000259" key="2">
    <source>
        <dbReference type="Pfam" id="PF01926"/>
    </source>
</evidence>
<feature type="domain" description="G" evidence="2">
    <location>
        <begin position="137"/>
        <end position="239"/>
    </location>
</feature>
<name>A0A815BFS9_9BILA</name>
<evidence type="ECO:0000256" key="1">
    <source>
        <dbReference type="SAM" id="Coils"/>
    </source>
</evidence>
<evidence type="ECO:0000313" key="4">
    <source>
        <dbReference type="EMBL" id="CAF3965715.1"/>
    </source>
</evidence>
<dbReference type="Pfam" id="PF01926">
    <property type="entry name" value="MMR_HSR1"/>
    <property type="match status" value="1"/>
</dbReference>
<evidence type="ECO:0000313" key="3">
    <source>
        <dbReference type="EMBL" id="CAF1269116.1"/>
    </source>
</evidence>
<dbReference type="PANTHER" id="PTHR46498">
    <property type="entry name" value="GTP-BINDING PROTEIN 8"/>
    <property type="match status" value="1"/>
</dbReference>
<evidence type="ECO:0000313" key="5">
    <source>
        <dbReference type="Proteomes" id="UP000663860"/>
    </source>
</evidence>
<dbReference type="EMBL" id="CAJOBB010002400">
    <property type="protein sequence ID" value="CAF3965715.1"/>
    <property type="molecule type" value="Genomic_DNA"/>
</dbReference>